<reference evidence="2" key="1">
    <citation type="submission" date="2018-06" db="EMBL/GenBank/DDBJ databases">
        <title>Paenibacillus xerothermodurans sp. nov. an extremely dry heat resistant spore forming bacterium isolated from the soil of Cape Canaveral, Florida.</title>
        <authorList>
            <person name="Seuylemezian A."/>
            <person name="Kaur N."/>
            <person name="Patil P."/>
            <person name="Patil P."/>
            <person name="Mayilraj S."/>
            <person name="Vaishampayan P."/>
        </authorList>
    </citation>
    <scope>NUCLEOTIDE SEQUENCE [LARGE SCALE GENOMIC DNA]</scope>
    <source>
        <strain evidence="2">ATCC 27380</strain>
    </source>
</reference>
<feature type="transmembrane region" description="Helical" evidence="1">
    <location>
        <begin position="193"/>
        <end position="218"/>
    </location>
</feature>
<dbReference type="EMBL" id="NHRJ02000006">
    <property type="protein sequence ID" value="PZE20635.1"/>
    <property type="molecule type" value="Genomic_DNA"/>
</dbReference>
<dbReference type="RefSeq" id="WP_089200389.1">
    <property type="nucleotide sequence ID" value="NZ_NHRJ02000006.1"/>
</dbReference>
<accession>A0A2W1NME8</accession>
<keyword evidence="3" id="KW-1185">Reference proteome</keyword>
<dbReference type="OrthoDB" id="2595157at2"/>
<organism evidence="2 3">
    <name type="scientific">Paenibacillus xerothermodurans</name>
    <dbReference type="NCBI Taxonomy" id="1977292"/>
    <lineage>
        <taxon>Bacteria</taxon>
        <taxon>Bacillati</taxon>
        <taxon>Bacillota</taxon>
        <taxon>Bacilli</taxon>
        <taxon>Bacillales</taxon>
        <taxon>Paenibacillaceae</taxon>
        <taxon>Paenibacillus</taxon>
    </lineage>
</organism>
<proteinExistence type="predicted"/>
<keyword evidence="1" id="KW-0812">Transmembrane</keyword>
<dbReference type="Proteomes" id="UP000214746">
    <property type="component" value="Unassembled WGS sequence"/>
</dbReference>
<gene>
    <name evidence="2" type="ORF">CBW46_012785</name>
</gene>
<keyword evidence="1" id="KW-1133">Transmembrane helix</keyword>
<protein>
    <submittedName>
        <fullName evidence="2">Uncharacterized protein</fullName>
    </submittedName>
</protein>
<evidence type="ECO:0000313" key="2">
    <source>
        <dbReference type="EMBL" id="PZE20635.1"/>
    </source>
</evidence>
<comment type="caution">
    <text evidence="2">The sequence shown here is derived from an EMBL/GenBank/DDBJ whole genome shotgun (WGS) entry which is preliminary data.</text>
</comment>
<evidence type="ECO:0000256" key="1">
    <source>
        <dbReference type="SAM" id="Phobius"/>
    </source>
</evidence>
<dbReference type="AlphaFoldDB" id="A0A2W1NME8"/>
<sequence>MLKMRKGLVLLTMGLILFICSVSPVFLILRENIIESSAQANYTITYLEPIHDRVDFGGNTIEILNRPSDDLSAVVQLRINEKILGEPYHIQLIKGSAYKYWAWIGVLKIQNKRNNTENLAVVQRIPHHDQDDLTNRQWNIYYLDQTKNVTQEQVSVNDRPNTYLGVKLLMSSGTILSPFGYESDIRYQSGNPYATVIPVVIFIVGTMLTIIGLARYIYNRRA</sequence>
<keyword evidence="1" id="KW-0472">Membrane</keyword>
<evidence type="ECO:0000313" key="3">
    <source>
        <dbReference type="Proteomes" id="UP000214746"/>
    </source>
</evidence>
<name>A0A2W1NME8_PAEXE</name>